<dbReference type="InterPro" id="IPR036869">
    <property type="entry name" value="J_dom_sf"/>
</dbReference>
<dbReference type="InterPro" id="IPR001623">
    <property type="entry name" value="DnaJ_domain"/>
</dbReference>
<dbReference type="GO" id="GO:0005634">
    <property type="term" value="C:nucleus"/>
    <property type="evidence" value="ECO:0007669"/>
    <property type="project" value="UniProtKB-SubCell"/>
</dbReference>
<dbReference type="InterPro" id="IPR013087">
    <property type="entry name" value="Znf_C2H2_type"/>
</dbReference>
<feature type="region of interest" description="Disordered" evidence="8">
    <location>
        <begin position="274"/>
        <end position="315"/>
    </location>
</feature>
<evidence type="ECO:0000256" key="7">
    <source>
        <dbReference type="SAM" id="Coils"/>
    </source>
</evidence>
<dbReference type="Gene3D" id="3.30.160.60">
    <property type="entry name" value="Classic Zinc Finger"/>
    <property type="match status" value="1"/>
</dbReference>
<dbReference type="SMART" id="SM00271">
    <property type="entry name" value="DnaJ"/>
    <property type="match status" value="1"/>
</dbReference>
<evidence type="ECO:0000256" key="5">
    <source>
        <dbReference type="ARBA" id="ARBA00023242"/>
    </source>
</evidence>
<dbReference type="PROSITE" id="PS00028">
    <property type="entry name" value="ZINC_FINGER_C2H2_1"/>
    <property type="match status" value="2"/>
</dbReference>
<feature type="compositionally biased region" description="Polar residues" evidence="8">
    <location>
        <begin position="290"/>
        <end position="300"/>
    </location>
</feature>
<dbReference type="Pfam" id="PF21884">
    <property type="entry name" value="ZUO1-like_ZHD"/>
    <property type="match status" value="1"/>
</dbReference>
<evidence type="ECO:0000313" key="11">
    <source>
        <dbReference type="EMBL" id="SMN19766.1"/>
    </source>
</evidence>
<feature type="compositionally biased region" description="Acidic residues" evidence="8">
    <location>
        <begin position="511"/>
        <end position="524"/>
    </location>
</feature>
<dbReference type="GO" id="GO:0005737">
    <property type="term" value="C:cytoplasm"/>
    <property type="evidence" value="ECO:0007669"/>
    <property type="project" value="TreeGrafter"/>
</dbReference>
<feature type="domain" description="C2H2-type" evidence="10">
    <location>
        <begin position="375"/>
        <end position="404"/>
    </location>
</feature>
<keyword evidence="7" id="KW-0175">Coiled coil</keyword>
<feature type="compositionally biased region" description="Basic residues" evidence="8">
    <location>
        <begin position="644"/>
        <end position="655"/>
    </location>
</feature>
<dbReference type="PANTHER" id="PTHR44029:SF1">
    <property type="entry name" value="DNAJ HOMOLOG SUBFAMILY C MEMBER 21"/>
    <property type="match status" value="1"/>
</dbReference>
<keyword evidence="5" id="KW-0539">Nucleus</keyword>
<feature type="region of interest" description="Disordered" evidence="8">
    <location>
        <begin position="539"/>
        <end position="604"/>
    </location>
</feature>
<feature type="region of interest" description="Disordered" evidence="8">
    <location>
        <begin position="508"/>
        <end position="527"/>
    </location>
</feature>
<dbReference type="InterPro" id="IPR003604">
    <property type="entry name" value="Matrin/U1-like-C_Znf_C2H2"/>
</dbReference>
<evidence type="ECO:0000313" key="12">
    <source>
        <dbReference type="Proteomes" id="UP000196158"/>
    </source>
</evidence>
<sequence>MKTCYYVLLDVDNNASDAELKKAYRKKALQYHPDKNPDRVEEATEIFASIRAAYEVLSDPQERAWYDSHREQILSDTPIGGGDDEYEEYEVDSSVTGITTEELLMFFNSSLYTKIDNSPAGIYQIAGKIFAKLAKDEVLNGRRLGLDKFSKYEDDHFEEDMSKTGYLRSVDDRGFDITNEKYLFPMFGYSTSNYEYLKTFYKKWASFNTLKSFSWKDEFMYSRTYDRRTKREINKRNEKSRMLARNEYNKTVKRFVTFIKKLDKRMKIGAKLAQEAKKNSVEQNKDKMKTNSGNRVSNNKIPEFEPQSWQSVEEPDWDKVQQSYEKELNAEYNNGDDLENDEVFNNYQNVKTAPKSSAFKGNNNSDDNLEEILIYECFICNKTFKSEKQLENHVETKMHKKNVRKLQWEMKKESLELGLDGVSDFDDFDSAESEIDDDKENMPPLNPNENAFGTINVDALNDEIADLERQLAEHDLLDSSDSEESEELDIVIEEQFETTAAVDEIKILSESESEESEEIESDDGVDLRNEELEKLLASLNGETLGLNDNDSENEDDDDWSTKKKKKSKAKNKKNKEVKPKNSGSNSNEFLPSTPVNGGNVLDSEGAVDCATCGASFGSRNKLFIHVKQSGHATPPSRVETNVKGSKRKNKKKNRK</sequence>
<feature type="domain" description="C2H2-type" evidence="10">
    <location>
        <begin position="607"/>
        <end position="636"/>
    </location>
</feature>
<evidence type="ECO:0000256" key="2">
    <source>
        <dbReference type="ARBA" id="ARBA00022723"/>
    </source>
</evidence>
<dbReference type="SMART" id="SM00355">
    <property type="entry name" value="ZnF_C2H2"/>
    <property type="match status" value="2"/>
</dbReference>
<dbReference type="SMART" id="SM00451">
    <property type="entry name" value="ZnF_U1"/>
    <property type="match status" value="1"/>
</dbReference>
<proteinExistence type="predicted"/>
<evidence type="ECO:0000256" key="6">
    <source>
        <dbReference type="PROSITE-ProRule" id="PRU00042"/>
    </source>
</evidence>
<keyword evidence="12" id="KW-1185">Reference proteome</keyword>
<evidence type="ECO:0000256" key="8">
    <source>
        <dbReference type="SAM" id="MobiDB-lite"/>
    </source>
</evidence>
<gene>
    <name evidence="11" type="ORF">KASA_0O03487G</name>
</gene>
<dbReference type="SUPFAM" id="SSF57667">
    <property type="entry name" value="beta-beta-alpha zinc fingers"/>
    <property type="match status" value="1"/>
</dbReference>
<dbReference type="PANTHER" id="PTHR44029">
    <property type="entry name" value="DNAJ HOMOLOG SUBFAMILY C MEMBER 21"/>
    <property type="match status" value="1"/>
</dbReference>
<name>A0A1X7R3E9_9SACH</name>
<dbReference type="GO" id="GO:0003676">
    <property type="term" value="F:nucleic acid binding"/>
    <property type="evidence" value="ECO:0007669"/>
    <property type="project" value="InterPro"/>
</dbReference>
<dbReference type="Pfam" id="PF00226">
    <property type="entry name" value="DnaJ"/>
    <property type="match status" value="1"/>
</dbReference>
<dbReference type="Proteomes" id="UP000196158">
    <property type="component" value="Unassembled WGS sequence"/>
</dbReference>
<dbReference type="Gene3D" id="1.10.287.110">
    <property type="entry name" value="DnaJ domain"/>
    <property type="match status" value="1"/>
</dbReference>
<feature type="compositionally biased region" description="Basic and acidic residues" evidence="8">
    <location>
        <begin position="274"/>
        <end position="289"/>
    </location>
</feature>
<evidence type="ECO:0000256" key="3">
    <source>
        <dbReference type="ARBA" id="ARBA00022771"/>
    </source>
</evidence>
<accession>A0A1X7R3E9</accession>
<dbReference type="InterPro" id="IPR022755">
    <property type="entry name" value="Znf_C2H2_jaz"/>
</dbReference>
<dbReference type="PROSITE" id="PS00636">
    <property type="entry name" value="DNAJ_1"/>
    <property type="match status" value="1"/>
</dbReference>
<dbReference type="GO" id="GO:0008270">
    <property type="term" value="F:zinc ion binding"/>
    <property type="evidence" value="ECO:0007669"/>
    <property type="project" value="UniProtKB-KW"/>
</dbReference>
<dbReference type="PROSITE" id="PS50076">
    <property type="entry name" value="DNAJ_2"/>
    <property type="match status" value="1"/>
</dbReference>
<dbReference type="CDD" id="cd06257">
    <property type="entry name" value="DnaJ"/>
    <property type="match status" value="1"/>
</dbReference>
<dbReference type="FunFam" id="3.30.160.60:FF:002589">
    <property type="entry name" value="J protein JJJ1"/>
    <property type="match status" value="1"/>
</dbReference>
<feature type="compositionally biased region" description="Acidic residues" evidence="8">
    <location>
        <begin position="549"/>
        <end position="558"/>
    </location>
</feature>
<organism evidence="11 12">
    <name type="scientific">Maudiozyma saulgeensis</name>
    <dbReference type="NCBI Taxonomy" id="1789683"/>
    <lineage>
        <taxon>Eukaryota</taxon>
        <taxon>Fungi</taxon>
        <taxon>Dikarya</taxon>
        <taxon>Ascomycota</taxon>
        <taxon>Saccharomycotina</taxon>
        <taxon>Saccharomycetes</taxon>
        <taxon>Saccharomycetales</taxon>
        <taxon>Saccharomycetaceae</taxon>
        <taxon>Maudiozyma</taxon>
    </lineage>
</organism>
<dbReference type="AlphaFoldDB" id="A0A1X7R3E9"/>
<dbReference type="OrthoDB" id="5894at2759"/>
<keyword evidence="3 6" id="KW-0863">Zinc-finger</keyword>
<dbReference type="Pfam" id="PF12171">
    <property type="entry name" value="zf-C2H2_jaz"/>
    <property type="match status" value="1"/>
</dbReference>
<evidence type="ECO:0000259" key="9">
    <source>
        <dbReference type="PROSITE" id="PS50076"/>
    </source>
</evidence>
<feature type="region of interest" description="Disordered" evidence="8">
    <location>
        <begin position="626"/>
        <end position="655"/>
    </location>
</feature>
<dbReference type="SUPFAM" id="SSF46565">
    <property type="entry name" value="Chaperone J-domain"/>
    <property type="match status" value="1"/>
</dbReference>
<evidence type="ECO:0000256" key="4">
    <source>
        <dbReference type="ARBA" id="ARBA00022833"/>
    </source>
</evidence>
<comment type="subcellular location">
    <subcellularLocation>
        <location evidence="1">Nucleus</location>
    </subcellularLocation>
</comment>
<dbReference type="PROSITE" id="PS50157">
    <property type="entry name" value="ZINC_FINGER_C2H2_2"/>
    <property type="match status" value="2"/>
</dbReference>
<reference evidence="11 12" key="1">
    <citation type="submission" date="2017-04" db="EMBL/GenBank/DDBJ databases">
        <authorList>
            <person name="Afonso C.L."/>
            <person name="Miller P.J."/>
            <person name="Scott M.A."/>
            <person name="Spackman E."/>
            <person name="Goraichik I."/>
            <person name="Dimitrov K.M."/>
            <person name="Suarez D.L."/>
            <person name="Swayne D.E."/>
        </authorList>
    </citation>
    <scope>NUCLEOTIDE SEQUENCE [LARGE SCALE GENOMIC DNA]</scope>
</reference>
<dbReference type="InterPro" id="IPR036236">
    <property type="entry name" value="Znf_C2H2_sf"/>
</dbReference>
<dbReference type="PRINTS" id="PR00625">
    <property type="entry name" value="JDOMAIN"/>
</dbReference>
<dbReference type="EMBL" id="FXLY01000004">
    <property type="protein sequence ID" value="SMN19766.1"/>
    <property type="molecule type" value="Genomic_DNA"/>
</dbReference>
<evidence type="ECO:0000256" key="1">
    <source>
        <dbReference type="ARBA" id="ARBA00004123"/>
    </source>
</evidence>
<dbReference type="InterPro" id="IPR054076">
    <property type="entry name" value="ZUO1-like_ZHD"/>
</dbReference>
<evidence type="ECO:0000259" key="10">
    <source>
        <dbReference type="PROSITE" id="PS50157"/>
    </source>
</evidence>
<feature type="compositionally biased region" description="Basic residues" evidence="8">
    <location>
        <begin position="562"/>
        <end position="573"/>
    </location>
</feature>
<keyword evidence="2" id="KW-0479">Metal-binding</keyword>
<feature type="domain" description="J" evidence="9">
    <location>
        <begin position="4"/>
        <end position="70"/>
    </location>
</feature>
<keyword evidence="4" id="KW-0862">Zinc</keyword>
<dbReference type="FunFam" id="1.10.287.110:FF:000046">
    <property type="entry name" value="dnaJ homolog subfamily C member 21"/>
    <property type="match status" value="1"/>
</dbReference>
<protein>
    <submittedName>
        <fullName evidence="11">Similar to Saccharomyces cerevisiae YNL227C JJJ1 Co-chaperone that stimulates the ATPase activity of Ssa1p, required for a late step of ribosome biogenesis</fullName>
    </submittedName>
</protein>
<feature type="coiled-coil region" evidence="7">
    <location>
        <begin position="450"/>
        <end position="477"/>
    </location>
</feature>
<dbReference type="STRING" id="1789683.A0A1X7R3E9"/>
<dbReference type="InterPro" id="IPR051964">
    <property type="entry name" value="Chaperone_stress_response"/>
</dbReference>
<dbReference type="InterPro" id="IPR018253">
    <property type="entry name" value="DnaJ_domain_CS"/>
</dbReference>
<feature type="compositionally biased region" description="Polar residues" evidence="8">
    <location>
        <begin position="582"/>
        <end position="596"/>
    </location>
</feature>